<sequence length="105" mass="11876">MYLVKTTNGDKILNSADAVKSIKKEDIEKIYFLTEVNYDSVISNADIRDCIYSYLKGKQLSKETVVDSVASVLDVKKNEVSKVITAMKREKIIYVERDYGSIGID</sequence>
<proteinExistence type="predicted"/>
<evidence type="ECO:0000313" key="2">
    <source>
        <dbReference type="Proteomes" id="UP001199915"/>
    </source>
</evidence>
<evidence type="ECO:0000313" key="1">
    <source>
        <dbReference type="EMBL" id="MCG4767030.1"/>
    </source>
</evidence>
<dbReference type="EMBL" id="JAKNFS010000029">
    <property type="protein sequence ID" value="MCG4767030.1"/>
    <property type="molecule type" value="Genomic_DNA"/>
</dbReference>
<accession>A0AAE3JTI3</accession>
<gene>
    <name evidence="1" type="ORF">L0N21_16175</name>
</gene>
<protein>
    <submittedName>
        <fullName evidence="1">Uncharacterized protein</fullName>
    </submittedName>
</protein>
<dbReference type="AlphaFoldDB" id="A0AAE3JTI3"/>
<dbReference type="Proteomes" id="UP001199915">
    <property type="component" value="Unassembled WGS sequence"/>
</dbReference>
<name>A0AAE3JTI3_9FIRM</name>
<reference evidence="1" key="1">
    <citation type="submission" date="2022-01" db="EMBL/GenBank/DDBJ databases">
        <title>Collection of gut derived symbiotic bacterial strains cultured from healthy donors.</title>
        <authorList>
            <person name="Lin H."/>
            <person name="Kohout C."/>
            <person name="Waligurski E."/>
            <person name="Pamer E.G."/>
        </authorList>
    </citation>
    <scope>NUCLEOTIDE SEQUENCE</scope>
    <source>
        <strain evidence="1">DFI.5.49</strain>
    </source>
</reference>
<organism evidence="1 2">
    <name type="scientific">Fusicatenibacter saccharivorans</name>
    <dbReference type="NCBI Taxonomy" id="1150298"/>
    <lineage>
        <taxon>Bacteria</taxon>
        <taxon>Bacillati</taxon>
        <taxon>Bacillota</taxon>
        <taxon>Clostridia</taxon>
        <taxon>Lachnospirales</taxon>
        <taxon>Lachnospiraceae</taxon>
        <taxon>Fusicatenibacter</taxon>
    </lineage>
</organism>
<comment type="caution">
    <text evidence="1">The sequence shown here is derived from an EMBL/GenBank/DDBJ whole genome shotgun (WGS) entry which is preliminary data.</text>
</comment>
<dbReference type="RefSeq" id="WP_238033633.1">
    <property type="nucleotide sequence ID" value="NZ_JAKNFS010000029.1"/>
</dbReference>